<dbReference type="InterPro" id="IPR038157">
    <property type="entry name" value="FeoA_core_dom"/>
</dbReference>
<dbReference type="InterPro" id="IPR008988">
    <property type="entry name" value="Transcriptional_repressor_C"/>
</dbReference>
<sequence>MKYCRHMADLSPGDRAVVTDICMNTDMRRRLQDMGLIEGTLVECVGISPLGDPCAYLIRRTVIALRKEDASQVRIRLVA</sequence>
<dbReference type="InterPro" id="IPR052713">
    <property type="entry name" value="FeoA"/>
</dbReference>
<reference evidence="3 4" key="1">
    <citation type="submission" date="2019-08" db="EMBL/GenBank/DDBJ databases">
        <title>In-depth cultivation of the pig gut microbiome towards novel bacterial diversity and tailored functional studies.</title>
        <authorList>
            <person name="Wylensek D."/>
            <person name="Hitch T.C.A."/>
            <person name="Clavel T."/>
        </authorList>
    </citation>
    <scope>NUCLEOTIDE SEQUENCE [LARGE SCALE GENOMIC DNA]</scope>
    <source>
        <strain evidence="3 4">BL-389-WT-3D</strain>
    </source>
</reference>
<dbReference type="Gene3D" id="2.30.30.90">
    <property type="match status" value="1"/>
</dbReference>
<gene>
    <name evidence="3" type="ORF">FYJ37_15155</name>
</gene>
<dbReference type="GeneID" id="62697023"/>
<dbReference type="SMART" id="SM00899">
    <property type="entry name" value="FeoA"/>
    <property type="match status" value="1"/>
</dbReference>
<organism evidence="3 4">
    <name type="scientific">Clostridium scindens (strain JCM 10418 / VPI 12708)</name>
    <dbReference type="NCBI Taxonomy" id="29347"/>
    <lineage>
        <taxon>Bacteria</taxon>
        <taxon>Bacillati</taxon>
        <taxon>Bacillota</taxon>
        <taxon>Clostridia</taxon>
        <taxon>Lachnospirales</taxon>
        <taxon>Lachnospiraceae</taxon>
    </lineage>
</organism>
<proteinExistence type="predicted"/>
<dbReference type="EMBL" id="VUMB01000043">
    <property type="protein sequence ID" value="MSS41632.1"/>
    <property type="molecule type" value="Genomic_DNA"/>
</dbReference>
<dbReference type="Pfam" id="PF04023">
    <property type="entry name" value="FeoA"/>
    <property type="match status" value="1"/>
</dbReference>
<dbReference type="InterPro" id="IPR007167">
    <property type="entry name" value="Fe-transptr_FeoA-like"/>
</dbReference>
<dbReference type="AlphaFoldDB" id="A0A844F595"/>
<feature type="domain" description="Ferrous iron transporter FeoA-like" evidence="2">
    <location>
        <begin position="5"/>
        <end position="77"/>
    </location>
</feature>
<evidence type="ECO:0000256" key="1">
    <source>
        <dbReference type="ARBA" id="ARBA00023004"/>
    </source>
</evidence>
<dbReference type="PANTHER" id="PTHR42954">
    <property type="entry name" value="FE(2+) TRANSPORT PROTEIN A"/>
    <property type="match status" value="1"/>
</dbReference>
<evidence type="ECO:0000259" key="2">
    <source>
        <dbReference type="SMART" id="SM00899"/>
    </source>
</evidence>
<accession>A0A844F595</accession>
<dbReference type="SUPFAM" id="SSF50037">
    <property type="entry name" value="C-terminal domain of transcriptional repressors"/>
    <property type="match status" value="1"/>
</dbReference>
<evidence type="ECO:0000313" key="3">
    <source>
        <dbReference type="EMBL" id="MSS41632.1"/>
    </source>
</evidence>
<evidence type="ECO:0000313" key="4">
    <source>
        <dbReference type="Proteomes" id="UP000462363"/>
    </source>
</evidence>
<dbReference type="Proteomes" id="UP000462363">
    <property type="component" value="Unassembled WGS sequence"/>
</dbReference>
<comment type="caution">
    <text evidence="3">The sequence shown here is derived from an EMBL/GenBank/DDBJ whole genome shotgun (WGS) entry which is preliminary data.</text>
</comment>
<keyword evidence="1" id="KW-0408">Iron</keyword>
<name>A0A844F595_CLOSV</name>
<dbReference type="RefSeq" id="WP_004606271.1">
    <property type="nucleotide sequence ID" value="NZ_AP024846.1"/>
</dbReference>
<dbReference type="PANTHER" id="PTHR42954:SF2">
    <property type="entry name" value="FE(2+) TRANSPORT PROTEIN A"/>
    <property type="match status" value="1"/>
</dbReference>
<protein>
    <submittedName>
        <fullName evidence="3">Ferrous iron transport protein A</fullName>
    </submittedName>
</protein>
<dbReference type="GO" id="GO:0046914">
    <property type="term" value="F:transition metal ion binding"/>
    <property type="evidence" value="ECO:0007669"/>
    <property type="project" value="InterPro"/>
</dbReference>